<name>A0A378MFB3_LISGR</name>
<keyword evidence="5 6" id="KW-0472">Membrane</keyword>
<evidence type="ECO:0000256" key="5">
    <source>
        <dbReference type="ARBA" id="ARBA00023136"/>
    </source>
</evidence>
<dbReference type="InterPro" id="IPR002781">
    <property type="entry name" value="TM_pro_TauE-like"/>
</dbReference>
<keyword evidence="4 6" id="KW-1133">Transmembrane helix</keyword>
<evidence type="ECO:0000256" key="2">
    <source>
        <dbReference type="ARBA" id="ARBA00009142"/>
    </source>
</evidence>
<dbReference type="InterPro" id="IPR051598">
    <property type="entry name" value="TSUP/Inactive_protease-like"/>
</dbReference>
<keyword evidence="3 6" id="KW-0812">Transmembrane</keyword>
<feature type="transmembrane region" description="Helical" evidence="6">
    <location>
        <begin position="173"/>
        <end position="192"/>
    </location>
</feature>
<evidence type="ECO:0000256" key="6">
    <source>
        <dbReference type="RuleBase" id="RU363041"/>
    </source>
</evidence>
<dbReference type="Pfam" id="PF01925">
    <property type="entry name" value="TauE"/>
    <property type="match status" value="1"/>
</dbReference>
<feature type="transmembrane region" description="Helical" evidence="6">
    <location>
        <begin position="199"/>
        <end position="217"/>
    </location>
</feature>
<feature type="transmembrane region" description="Helical" evidence="6">
    <location>
        <begin position="223"/>
        <end position="244"/>
    </location>
</feature>
<comment type="subcellular location">
    <subcellularLocation>
        <location evidence="6">Cell membrane</location>
        <topology evidence="6">Multi-pass membrane protein</topology>
    </subcellularLocation>
    <subcellularLocation>
        <location evidence="1">Membrane</location>
        <topology evidence="1">Multi-pass membrane protein</topology>
    </subcellularLocation>
</comment>
<dbReference type="Proteomes" id="UP000254879">
    <property type="component" value="Unassembled WGS sequence"/>
</dbReference>
<feature type="transmembrane region" description="Helical" evidence="6">
    <location>
        <begin position="37"/>
        <end position="57"/>
    </location>
</feature>
<dbReference type="AlphaFoldDB" id="A0A378MFB3"/>
<dbReference type="PANTHER" id="PTHR43701">
    <property type="entry name" value="MEMBRANE TRANSPORTER PROTEIN MJ0441-RELATED"/>
    <property type="match status" value="1"/>
</dbReference>
<gene>
    <name evidence="7" type="ORF">NCTC10815_02434</name>
</gene>
<feature type="transmembrane region" description="Helical" evidence="6">
    <location>
        <begin position="69"/>
        <end position="91"/>
    </location>
</feature>
<evidence type="ECO:0000313" key="8">
    <source>
        <dbReference type="Proteomes" id="UP000254879"/>
    </source>
</evidence>
<evidence type="ECO:0000256" key="4">
    <source>
        <dbReference type="ARBA" id="ARBA00022989"/>
    </source>
</evidence>
<reference evidence="7 8" key="1">
    <citation type="submission" date="2018-06" db="EMBL/GenBank/DDBJ databases">
        <authorList>
            <consortium name="Pathogen Informatics"/>
            <person name="Doyle S."/>
        </authorList>
    </citation>
    <scope>NUCLEOTIDE SEQUENCE [LARGE SCALE GENOMIC DNA]</scope>
    <source>
        <strain evidence="8">NCTC 10815</strain>
    </source>
</reference>
<proteinExistence type="inferred from homology"/>
<feature type="transmembrane region" description="Helical" evidence="6">
    <location>
        <begin position="97"/>
        <end position="115"/>
    </location>
</feature>
<sequence length="248" mass="26072">MLIIITMVILGLLLGFVGAGGAGVTLAVLVAFFNIPIHVAIGTSLLGLISTALFGSISHTREKNIDFKIGSFLGLSGGIGALIDSFCVKYIPESNLSLLTSIALISSSIILWIRISIMTNGKEKNLRLKSIILRALFFGIILGSISGLFGIASSAFIQITLLLAFGLDLRKSAGTTMLVILPISLIGGIGYIANGYIDVLLLIKVILGTSFGTYIGAKFTNRLSPLILKIAMISVPLIGAIILISTHN</sequence>
<dbReference type="EMBL" id="UGPG01000001">
    <property type="protein sequence ID" value="STY45059.1"/>
    <property type="molecule type" value="Genomic_DNA"/>
</dbReference>
<evidence type="ECO:0000313" key="7">
    <source>
        <dbReference type="EMBL" id="STY45059.1"/>
    </source>
</evidence>
<accession>A0A378MFB3</accession>
<dbReference type="RefSeq" id="WP_003757470.1">
    <property type="nucleotide sequence ID" value="NZ_CABKNG010000002.1"/>
</dbReference>
<evidence type="ECO:0000256" key="3">
    <source>
        <dbReference type="ARBA" id="ARBA00022692"/>
    </source>
</evidence>
<keyword evidence="6" id="KW-1003">Cell membrane</keyword>
<dbReference type="PANTHER" id="PTHR43701:SF2">
    <property type="entry name" value="MEMBRANE TRANSPORTER PROTEIN YJNA-RELATED"/>
    <property type="match status" value="1"/>
</dbReference>
<feature type="transmembrane region" description="Helical" evidence="6">
    <location>
        <begin position="136"/>
        <end position="167"/>
    </location>
</feature>
<organism evidence="7 8">
    <name type="scientific">Listeria grayi</name>
    <name type="common">Listeria murrayi</name>
    <dbReference type="NCBI Taxonomy" id="1641"/>
    <lineage>
        <taxon>Bacteria</taxon>
        <taxon>Bacillati</taxon>
        <taxon>Bacillota</taxon>
        <taxon>Bacilli</taxon>
        <taxon>Bacillales</taxon>
        <taxon>Listeriaceae</taxon>
        <taxon>Listeria</taxon>
    </lineage>
</organism>
<evidence type="ECO:0000256" key="1">
    <source>
        <dbReference type="ARBA" id="ARBA00004141"/>
    </source>
</evidence>
<dbReference type="GO" id="GO:0005886">
    <property type="term" value="C:plasma membrane"/>
    <property type="evidence" value="ECO:0007669"/>
    <property type="project" value="UniProtKB-SubCell"/>
</dbReference>
<protein>
    <recommendedName>
        <fullName evidence="6">Probable membrane transporter protein</fullName>
    </recommendedName>
</protein>
<comment type="similarity">
    <text evidence="2 6">Belongs to the 4-toluene sulfonate uptake permease (TSUP) (TC 2.A.102) family.</text>
</comment>